<protein>
    <submittedName>
        <fullName evidence="9">Acyltransferase</fullName>
    </submittedName>
</protein>
<dbReference type="PANTHER" id="PTHR40074:SF2">
    <property type="entry name" value="O-ACETYLTRANSFERASE WECH"/>
    <property type="match status" value="1"/>
</dbReference>
<dbReference type="EMBL" id="SUYD01000001">
    <property type="protein sequence ID" value="MBE6264871.1"/>
    <property type="molecule type" value="Genomic_DNA"/>
</dbReference>
<feature type="transmembrane region" description="Helical" evidence="7">
    <location>
        <begin position="158"/>
        <end position="179"/>
    </location>
</feature>
<feature type="transmembrane region" description="Helical" evidence="7">
    <location>
        <begin position="36"/>
        <end position="57"/>
    </location>
</feature>
<dbReference type="GO" id="GO:0005886">
    <property type="term" value="C:plasma membrane"/>
    <property type="evidence" value="ECO:0007669"/>
    <property type="project" value="UniProtKB-SubCell"/>
</dbReference>
<keyword evidence="6 7" id="KW-0472">Membrane</keyword>
<dbReference type="AlphaFoldDB" id="A0A928BQ94"/>
<feature type="transmembrane region" description="Helical" evidence="7">
    <location>
        <begin position="266"/>
        <end position="285"/>
    </location>
</feature>
<dbReference type="GO" id="GO:0016413">
    <property type="term" value="F:O-acetyltransferase activity"/>
    <property type="evidence" value="ECO:0007669"/>
    <property type="project" value="TreeGrafter"/>
</dbReference>
<evidence type="ECO:0000256" key="1">
    <source>
        <dbReference type="ARBA" id="ARBA00004651"/>
    </source>
</evidence>
<evidence type="ECO:0000313" key="10">
    <source>
        <dbReference type="Proteomes" id="UP000763088"/>
    </source>
</evidence>
<sequence length="351" mass="40978">MAKQRIEYIDAMRGFTMILVVFAHVCHFCLGDSRMGYNAVFILFRLPCFFMISGWLFESVAQRPFWEIAKHKAMVQLVPTFIFLLLLAPPPFFFQQLGTLKGGYWFTFALFEFFILYMLIIRINRKWSWLFAIAITIGTFLYARYYDSIRSDAEGYQLWMINLGGFLSVTTWRLFIFFYLGAWIKRNFDVFLMWTSKPAVIVLIVISFFLIASTSHKDNLLFEMFRFYGGGITGMLMVFTFFRLSALWLQRLRISKPLQYVGTRTLDIYLLHYFFLPRFLMPYAGQIKAYDSQFVEFVVILAVSLVVLMMSLGVSYLIRLNPFLAHYLFGVKTTSVHASCNAKDDATSCGK</sequence>
<comment type="caution">
    <text evidence="9">The sequence shown here is derived from an EMBL/GenBank/DDBJ whole genome shotgun (WGS) entry which is preliminary data.</text>
</comment>
<evidence type="ECO:0000256" key="3">
    <source>
        <dbReference type="ARBA" id="ARBA00022475"/>
    </source>
</evidence>
<keyword evidence="3" id="KW-1003">Cell membrane</keyword>
<feature type="transmembrane region" description="Helical" evidence="7">
    <location>
        <begin position="225"/>
        <end position="245"/>
    </location>
</feature>
<feature type="transmembrane region" description="Helical" evidence="7">
    <location>
        <begin position="12"/>
        <end position="30"/>
    </location>
</feature>
<comment type="similarity">
    <text evidence="2">Belongs to the acyltransferase 3 family.</text>
</comment>
<keyword evidence="5 7" id="KW-1133">Transmembrane helix</keyword>
<keyword evidence="4 7" id="KW-0812">Transmembrane</keyword>
<dbReference type="InterPro" id="IPR002656">
    <property type="entry name" value="Acyl_transf_3_dom"/>
</dbReference>
<accession>A0A928BQ94</accession>
<feature type="transmembrane region" description="Helical" evidence="7">
    <location>
        <begin position="191"/>
        <end position="213"/>
    </location>
</feature>
<feature type="transmembrane region" description="Helical" evidence="7">
    <location>
        <begin position="127"/>
        <end position="146"/>
    </location>
</feature>
<keyword evidence="9" id="KW-0012">Acyltransferase</keyword>
<dbReference type="Pfam" id="PF01757">
    <property type="entry name" value="Acyl_transf_3"/>
    <property type="match status" value="1"/>
</dbReference>
<organism evidence="9 10">
    <name type="scientific">Xylanibacter ruminicola</name>
    <name type="common">Prevotella ruminicola</name>
    <dbReference type="NCBI Taxonomy" id="839"/>
    <lineage>
        <taxon>Bacteria</taxon>
        <taxon>Pseudomonadati</taxon>
        <taxon>Bacteroidota</taxon>
        <taxon>Bacteroidia</taxon>
        <taxon>Bacteroidales</taxon>
        <taxon>Prevotellaceae</taxon>
        <taxon>Xylanibacter</taxon>
    </lineage>
</organism>
<evidence type="ECO:0000259" key="8">
    <source>
        <dbReference type="Pfam" id="PF01757"/>
    </source>
</evidence>
<dbReference type="PANTHER" id="PTHR40074">
    <property type="entry name" value="O-ACETYLTRANSFERASE WECH"/>
    <property type="match status" value="1"/>
</dbReference>
<evidence type="ECO:0000256" key="4">
    <source>
        <dbReference type="ARBA" id="ARBA00022692"/>
    </source>
</evidence>
<dbReference type="GO" id="GO:0009246">
    <property type="term" value="P:enterobacterial common antigen biosynthetic process"/>
    <property type="evidence" value="ECO:0007669"/>
    <property type="project" value="TreeGrafter"/>
</dbReference>
<feature type="domain" description="Acyltransferase 3" evidence="8">
    <location>
        <begin position="7"/>
        <end position="307"/>
    </location>
</feature>
<name>A0A928BQ94_XYLRU</name>
<gene>
    <name evidence="9" type="ORF">E7102_00150</name>
</gene>
<reference evidence="9" key="1">
    <citation type="submission" date="2019-04" db="EMBL/GenBank/DDBJ databases">
        <title>Evolution of Biomass-Degrading Anaerobic Consortia Revealed by Metagenomics.</title>
        <authorList>
            <person name="Peng X."/>
        </authorList>
    </citation>
    <scope>NUCLEOTIDE SEQUENCE</scope>
    <source>
        <strain evidence="9">SIG141</strain>
    </source>
</reference>
<feature type="transmembrane region" description="Helical" evidence="7">
    <location>
        <begin position="77"/>
        <end position="97"/>
    </location>
</feature>
<keyword evidence="9" id="KW-0808">Transferase</keyword>
<evidence type="ECO:0000256" key="2">
    <source>
        <dbReference type="ARBA" id="ARBA00007400"/>
    </source>
</evidence>
<evidence type="ECO:0000256" key="7">
    <source>
        <dbReference type="SAM" id="Phobius"/>
    </source>
</evidence>
<evidence type="ECO:0000313" key="9">
    <source>
        <dbReference type="EMBL" id="MBE6264871.1"/>
    </source>
</evidence>
<evidence type="ECO:0000256" key="5">
    <source>
        <dbReference type="ARBA" id="ARBA00022989"/>
    </source>
</evidence>
<proteinExistence type="inferred from homology"/>
<feature type="transmembrane region" description="Helical" evidence="7">
    <location>
        <begin position="297"/>
        <end position="318"/>
    </location>
</feature>
<dbReference type="Proteomes" id="UP000763088">
    <property type="component" value="Unassembled WGS sequence"/>
</dbReference>
<feature type="transmembrane region" description="Helical" evidence="7">
    <location>
        <begin position="103"/>
        <end position="120"/>
    </location>
</feature>
<evidence type="ECO:0000256" key="6">
    <source>
        <dbReference type="ARBA" id="ARBA00023136"/>
    </source>
</evidence>
<comment type="subcellular location">
    <subcellularLocation>
        <location evidence="1">Cell membrane</location>
        <topology evidence="1">Multi-pass membrane protein</topology>
    </subcellularLocation>
</comment>